<dbReference type="PANTHER" id="PTHR46580">
    <property type="entry name" value="SENSOR KINASE-RELATED"/>
    <property type="match status" value="1"/>
</dbReference>
<dbReference type="Pfam" id="PF13517">
    <property type="entry name" value="FG-GAP_3"/>
    <property type="match status" value="2"/>
</dbReference>
<name>A0A7Y4IN11_MYXXA</name>
<accession>A0A7Y4IN11</accession>
<protein>
    <submittedName>
        <fullName evidence="3">VCBS repeat-containing protein</fullName>
    </submittedName>
</protein>
<evidence type="ECO:0000256" key="1">
    <source>
        <dbReference type="ARBA" id="ARBA00022729"/>
    </source>
</evidence>
<keyword evidence="1" id="KW-0732">Signal</keyword>
<evidence type="ECO:0000313" key="4">
    <source>
        <dbReference type="Proteomes" id="UP000533080"/>
    </source>
</evidence>
<dbReference type="SUPFAM" id="SSF69318">
    <property type="entry name" value="Integrin alpha N-terminal domain"/>
    <property type="match status" value="2"/>
</dbReference>
<dbReference type="AlphaFoldDB" id="A0A7Y4IN11"/>
<evidence type="ECO:0000313" key="3">
    <source>
        <dbReference type="EMBL" id="NOJ82238.1"/>
    </source>
</evidence>
<proteinExistence type="predicted"/>
<feature type="region of interest" description="Disordered" evidence="2">
    <location>
        <begin position="117"/>
        <end position="137"/>
    </location>
</feature>
<sequence length="500" mass="54428">MSIRYSWNYTTTETPVVVGNAPSDAKVESVYLAGEPTGQNVLISRIDLSQQGWVDAIFRSFANGHVWFPTANQPVTAPWAGRLLHSGPWVAIPTVLAADSSSRLSVTLVIKWYVPDSGGGNPNPPPGPDSGGSGGTKHVVDFNGDGYSDLFLQNPQTGDVEIRFGRSGMGPLHFSAASQDVWLTNRKYVTGDFNGDGYTDLFLYYVPSGEVEIRYGQAGYSPFLFSVSSQQVWGMGLEFVPGDFNGDGKTDVFIHNSVTGHVETRFGSSQMGALQSSSVTQHSWTLGLKYVPGDYNGDGFTDLFLYYPAGAVEIRYGRSGLGPFLFIPSSQQTWNPGMDFTSGDFNGDGRSDLLIRDPFGNNVEIRYGWEGMGALVLKPESRWALTTDSVYLVGDFNGDGRSDYFIYQTSTGANNVAFGVQGAEGVTWSPSNIQHWPLGQAFFVGDYDRDGRDDLFIMGQTGLAEIRYGQAGTNHLLLSPSTQGQWTPGLTFVGGYIFRR</sequence>
<dbReference type="RefSeq" id="WP_171444159.1">
    <property type="nucleotide sequence ID" value="NZ_JABFNS010000133.1"/>
</dbReference>
<evidence type="ECO:0000256" key="2">
    <source>
        <dbReference type="SAM" id="MobiDB-lite"/>
    </source>
</evidence>
<organism evidence="3 4">
    <name type="scientific">Myxococcus xanthus</name>
    <dbReference type="NCBI Taxonomy" id="34"/>
    <lineage>
        <taxon>Bacteria</taxon>
        <taxon>Pseudomonadati</taxon>
        <taxon>Myxococcota</taxon>
        <taxon>Myxococcia</taxon>
        <taxon>Myxococcales</taxon>
        <taxon>Cystobacterineae</taxon>
        <taxon>Myxococcaceae</taxon>
        <taxon>Myxococcus</taxon>
    </lineage>
</organism>
<dbReference type="Gene3D" id="2.40.128.340">
    <property type="match status" value="1"/>
</dbReference>
<dbReference type="InterPro" id="IPR013517">
    <property type="entry name" value="FG-GAP"/>
</dbReference>
<dbReference type="Proteomes" id="UP000533080">
    <property type="component" value="Unassembled WGS sequence"/>
</dbReference>
<dbReference type="Gene3D" id="2.130.10.130">
    <property type="entry name" value="Integrin alpha, N-terminal"/>
    <property type="match status" value="2"/>
</dbReference>
<gene>
    <name evidence="3" type="ORF">HNV28_28590</name>
</gene>
<dbReference type="EMBL" id="JABFNT010000119">
    <property type="protein sequence ID" value="NOJ82238.1"/>
    <property type="molecule type" value="Genomic_DNA"/>
</dbReference>
<dbReference type="InterPro" id="IPR028994">
    <property type="entry name" value="Integrin_alpha_N"/>
</dbReference>
<dbReference type="PANTHER" id="PTHR46580:SF2">
    <property type="entry name" value="MAM DOMAIN-CONTAINING PROTEIN"/>
    <property type="match status" value="1"/>
</dbReference>
<comment type="caution">
    <text evidence="3">The sequence shown here is derived from an EMBL/GenBank/DDBJ whole genome shotgun (WGS) entry which is preliminary data.</text>
</comment>
<reference evidence="3 4" key="1">
    <citation type="submission" date="2020-05" db="EMBL/GenBank/DDBJ databases">
        <authorList>
            <person name="Whitworth D."/>
        </authorList>
    </citation>
    <scope>NUCLEOTIDE SEQUENCE [LARGE SCALE GENOMIC DNA]</scope>
    <source>
        <strain evidence="3 4">AM005</strain>
    </source>
</reference>